<reference evidence="3" key="1">
    <citation type="journal article" date="2019" name="Int. J. Syst. Evol. Microbiol.">
        <title>The Global Catalogue of Microorganisms (GCM) 10K type strain sequencing project: providing services to taxonomists for standard genome sequencing and annotation.</title>
        <authorList>
            <consortium name="The Broad Institute Genomics Platform"/>
            <consortium name="The Broad Institute Genome Sequencing Center for Infectious Disease"/>
            <person name="Wu L."/>
            <person name="Ma J."/>
        </authorList>
    </citation>
    <scope>NUCLEOTIDE SEQUENCE [LARGE SCALE GENOMIC DNA]</scope>
    <source>
        <strain evidence="3">CGMCC 4.1437</strain>
    </source>
</reference>
<feature type="compositionally biased region" description="Polar residues" evidence="1">
    <location>
        <begin position="14"/>
        <end position="24"/>
    </location>
</feature>
<dbReference type="RefSeq" id="WP_380223404.1">
    <property type="nucleotide sequence ID" value="NZ_JBHSOF010000002.1"/>
</dbReference>
<protein>
    <submittedName>
        <fullName evidence="2">Uncharacterized protein</fullName>
    </submittedName>
</protein>
<accession>A0ABW0WY11</accession>
<proteinExistence type="predicted"/>
<organism evidence="2 3">
    <name type="scientific">Kitasatospora misakiensis</name>
    <dbReference type="NCBI Taxonomy" id="67330"/>
    <lineage>
        <taxon>Bacteria</taxon>
        <taxon>Bacillati</taxon>
        <taxon>Actinomycetota</taxon>
        <taxon>Actinomycetes</taxon>
        <taxon>Kitasatosporales</taxon>
        <taxon>Streptomycetaceae</taxon>
        <taxon>Kitasatospora</taxon>
    </lineage>
</organism>
<evidence type="ECO:0000256" key="1">
    <source>
        <dbReference type="SAM" id="MobiDB-lite"/>
    </source>
</evidence>
<dbReference type="EMBL" id="JBHSOF010000002">
    <property type="protein sequence ID" value="MFC5661814.1"/>
    <property type="molecule type" value="Genomic_DNA"/>
</dbReference>
<sequence length="157" mass="17099">MRAQNRSFGRDRSSGTNHSGTNHSDAIRSGRLLRGALVAAALLGFAGVTPALAEGSWTSHISSWGPGSESRRWEDADRDDAVTSVTFQGCVTGNNDFKDADLQLYKDVFGPDKAYGHRSNHCDTSSWGDQSSGDYYFALEGVRSGDKLWVDTVTTRY</sequence>
<keyword evidence="3" id="KW-1185">Reference proteome</keyword>
<feature type="region of interest" description="Disordered" evidence="1">
    <location>
        <begin position="1"/>
        <end position="26"/>
    </location>
</feature>
<dbReference type="Proteomes" id="UP001595975">
    <property type="component" value="Unassembled WGS sequence"/>
</dbReference>
<evidence type="ECO:0000313" key="3">
    <source>
        <dbReference type="Proteomes" id="UP001595975"/>
    </source>
</evidence>
<name>A0ABW0WY11_9ACTN</name>
<comment type="caution">
    <text evidence="2">The sequence shown here is derived from an EMBL/GenBank/DDBJ whole genome shotgun (WGS) entry which is preliminary data.</text>
</comment>
<evidence type="ECO:0000313" key="2">
    <source>
        <dbReference type="EMBL" id="MFC5661814.1"/>
    </source>
</evidence>
<gene>
    <name evidence="2" type="ORF">ACFP3U_02315</name>
</gene>